<name>A0A9D2AWK4_9FIRM</name>
<keyword evidence="1" id="KW-0472">Membrane</keyword>
<protein>
    <submittedName>
        <fullName evidence="2">Uncharacterized protein</fullName>
    </submittedName>
</protein>
<evidence type="ECO:0000256" key="1">
    <source>
        <dbReference type="SAM" id="Phobius"/>
    </source>
</evidence>
<keyword evidence="1" id="KW-1133">Transmembrane helix</keyword>
<dbReference type="EMBL" id="DXEU01000127">
    <property type="protein sequence ID" value="HIX52570.1"/>
    <property type="molecule type" value="Genomic_DNA"/>
</dbReference>
<keyword evidence="1" id="KW-0812">Transmembrane</keyword>
<organism evidence="2 3">
    <name type="scientific">Candidatus Lachnoclostridium stercoripullorum</name>
    <dbReference type="NCBI Taxonomy" id="2838635"/>
    <lineage>
        <taxon>Bacteria</taxon>
        <taxon>Bacillati</taxon>
        <taxon>Bacillota</taxon>
        <taxon>Clostridia</taxon>
        <taxon>Lachnospirales</taxon>
        <taxon>Lachnospiraceae</taxon>
    </lineage>
</organism>
<gene>
    <name evidence="2" type="ORF">IAA28_07175</name>
</gene>
<accession>A0A9D2AWK4</accession>
<evidence type="ECO:0000313" key="3">
    <source>
        <dbReference type="Proteomes" id="UP000886780"/>
    </source>
</evidence>
<proteinExistence type="predicted"/>
<reference evidence="2" key="2">
    <citation type="submission" date="2021-04" db="EMBL/GenBank/DDBJ databases">
        <authorList>
            <person name="Gilroy R."/>
        </authorList>
    </citation>
    <scope>NUCLEOTIDE SEQUENCE</scope>
    <source>
        <strain evidence="2">ChiGjej4B4-12881</strain>
    </source>
</reference>
<feature type="transmembrane region" description="Helical" evidence="1">
    <location>
        <begin position="12"/>
        <end position="41"/>
    </location>
</feature>
<comment type="caution">
    <text evidence="2">The sequence shown here is derived from an EMBL/GenBank/DDBJ whole genome shotgun (WGS) entry which is preliminary data.</text>
</comment>
<dbReference type="AlphaFoldDB" id="A0A9D2AWK4"/>
<dbReference type="Proteomes" id="UP000886780">
    <property type="component" value="Unassembled WGS sequence"/>
</dbReference>
<sequence>MERVYKTMRNTGILNIVIGSVILAAGVAVGVMAIVSGAILLKRKSEITF</sequence>
<evidence type="ECO:0000313" key="2">
    <source>
        <dbReference type="EMBL" id="HIX52570.1"/>
    </source>
</evidence>
<reference evidence="2" key="1">
    <citation type="journal article" date="2021" name="PeerJ">
        <title>Extensive microbial diversity within the chicken gut microbiome revealed by metagenomics and culture.</title>
        <authorList>
            <person name="Gilroy R."/>
            <person name="Ravi A."/>
            <person name="Getino M."/>
            <person name="Pursley I."/>
            <person name="Horton D.L."/>
            <person name="Alikhan N.F."/>
            <person name="Baker D."/>
            <person name="Gharbi K."/>
            <person name="Hall N."/>
            <person name="Watson M."/>
            <person name="Adriaenssens E.M."/>
            <person name="Foster-Nyarko E."/>
            <person name="Jarju S."/>
            <person name="Secka A."/>
            <person name="Antonio M."/>
            <person name="Oren A."/>
            <person name="Chaudhuri R.R."/>
            <person name="La Ragione R."/>
            <person name="Hildebrand F."/>
            <person name="Pallen M.J."/>
        </authorList>
    </citation>
    <scope>NUCLEOTIDE SEQUENCE</scope>
    <source>
        <strain evidence="2">ChiGjej4B4-12881</strain>
    </source>
</reference>